<dbReference type="OrthoDB" id="278371at2"/>
<sequence length="189" mass="21162">MTEVTQILNQIEQGDVAAASELLPLVYAELRRLATHRMRRESAEQTLQPTALVHEAYMRLIGNGDNDTIEWQSRGHFFGAAAEAMRRILVESARRRKSLKRGGEFAKYQVSEEDAIIHAGDPDELLDLDAALTKLAAEEPELAKLVELRYFTGLSVGETAEALGVSPRTVKRNWAFARAWLGRQMLLDS</sequence>
<dbReference type="GO" id="GO:0006352">
    <property type="term" value="P:DNA-templated transcription initiation"/>
    <property type="evidence" value="ECO:0007669"/>
    <property type="project" value="InterPro"/>
</dbReference>
<dbReference type="NCBIfam" id="TIGR02999">
    <property type="entry name" value="Sig-70_X6"/>
    <property type="match status" value="1"/>
</dbReference>
<protein>
    <submittedName>
        <fullName evidence="5">RNA polymerase sigma factor SigL</fullName>
    </submittedName>
</protein>
<keyword evidence="3" id="KW-0804">Transcription</keyword>
<dbReference type="NCBIfam" id="TIGR02937">
    <property type="entry name" value="sigma70-ECF"/>
    <property type="match status" value="1"/>
</dbReference>
<dbReference type="InterPro" id="IPR053812">
    <property type="entry name" value="HTH_Sigma70_ECF-like"/>
</dbReference>
<proteinExistence type="predicted"/>
<dbReference type="InterPro" id="IPR011517">
    <property type="entry name" value="RNA_pol_sigma70_ECF-like"/>
</dbReference>
<dbReference type="InterPro" id="IPR013324">
    <property type="entry name" value="RNA_pol_sigma_r3/r4-like"/>
</dbReference>
<dbReference type="AlphaFoldDB" id="A0A517MHX1"/>
<dbReference type="Proteomes" id="UP000320672">
    <property type="component" value="Chromosome"/>
</dbReference>
<evidence type="ECO:0000256" key="1">
    <source>
        <dbReference type="ARBA" id="ARBA00023015"/>
    </source>
</evidence>
<dbReference type="InterPro" id="IPR036388">
    <property type="entry name" value="WH-like_DNA-bd_sf"/>
</dbReference>
<keyword evidence="6" id="KW-1185">Reference proteome</keyword>
<keyword evidence="1" id="KW-0805">Transcription regulation</keyword>
<dbReference type="EMBL" id="CP036262">
    <property type="protein sequence ID" value="QDS94478.1"/>
    <property type="molecule type" value="Genomic_DNA"/>
</dbReference>
<dbReference type="Gene3D" id="1.10.10.10">
    <property type="entry name" value="Winged helix-like DNA-binding domain superfamily/Winged helix DNA-binding domain"/>
    <property type="match status" value="1"/>
</dbReference>
<evidence type="ECO:0000259" key="4">
    <source>
        <dbReference type="Pfam" id="PF07638"/>
    </source>
</evidence>
<organism evidence="5 6">
    <name type="scientific">Roseimaritima multifibrata</name>
    <dbReference type="NCBI Taxonomy" id="1930274"/>
    <lineage>
        <taxon>Bacteria</taxon>
        <taxon>Pseudomonadati</taxon>
        <taxon>Planctomycetota</taxon>
        <taxon>Planctomycetia</taxon>
        <taxon>Pirellulales</taxon>
        <taxon>Pirellulaceae</taxon>
        <taxon>Roseimaritima</taxon>
    </lineage>
</organism>
<reference evidence="5 6" key="1">
    <citation type="submission" date="2019-02" db="EMBL/GenBank/DDBJ databases">
        <title>Deep-cultivation of Planctomycetes and their phenomic and genomic characterization uncovers novel biology.</title>
        <authorList>
            <person name="Wiegand S."/>
            <person name="Jogler M."/>
            <person name="Boedeker C."/>
            <person name="Pinto D."/>
            <person name="Vollmers J."/>
            <person name="Rivas-Marin E."/>
            <person name="Kohn T."/>
            <person name="Peeters S.H."/>
            <person name="Heuer A."/>
            <person name="Rast P."/>
            <person name="Oberbeckmann S."/>
            <person name="Bunk B."/>
            <person name="Jeske O."/>
            <person name="Meyerdierks A."/>
            <person name="Storesund J.E."/>
            <person name="Kallscheuer N."/>
            <person name="Luecker S."/>
            <person name="Lage O.M."/>
            <person name="Pohl T."/>
            <person name="Merkel B.J."/>
            <person name="Hornburger P."/>
            <person name="Mueller R.-W."/>
            <person name="Bruemmer F."/>
            <person name="Labrenz M."/>
            <person name="Spormann A.M."/>
            <person name="Op den Camp H."/>
            <person name="Overmann J."/>
            <person name="Amann R."/>
            <person name="Jetten M.S.M."/>
            <person name="Mascher T."/>
            <person name="Medema M.H."/>
            <person name="Devos D.P."/>
            <person name="Kaster A.-K."/>
            <person name="Ovreas L."/>
            <person name="Rohde M."/>
            <person name="Galperin M.Y."/>
            <person name="Jogler C."/>
        </authorList>
    </citation>
    <scope>NUCLEOTIDE SEQUENCE [LARGE SCALE GENOMIC DNA]</scope>
    <source>
        <strain evidence="5 6">FF011L</strain>
    </source>
</reference>
<evidence type="ECO:0000256" key="2">
    <source>
        <dbReference type="ARBA" id="ARBA00023082"/>
    </source>
</evidence>
<keyword evidence="2" id="KW-0731">Sigma factor</keyword>
<dbReference type="PANTHER" id="PTHR43133">
    <property type="entry name" value="RNA POLYMERASE ECF-TYPE SIGMA FACTO"/>
    <property type="match status" value="1"/>
</dbReference>
<evidence type="ECO:0000256" key="3">
    <source>
        <dbReference type="ARBA" id="ARBA00023163"/>
    </source>
</evidence>
<dbReference type="SUPFAM" id="SSF88659">
    <property type="entry name" value="Sigma3 and sigma4 domains of RNA polymerase sigma factors"/>
    <property type="match status" value="1"/>
</dbReference>
<feature type="domain" description="RNA polymerase sigma-70 ECF-like HTH" evidence="4">
    <location>
        <begin position="1"/>
        <end position="185"/>
    </location>
</feature>
<accession>A0A517MHX1</accession>
<name>A0A517MHX1_9BACT</name>
<gene>
    <name evidence="5" type="ORF">FF011L_32570</name>
</gene>
<dbReference type="GO" id="GO:0016987">
    <property type="term" value="F:sigma factor activity"/>
    <property type="evidence" value="ECO:0007669"/>
    <property type="project" value="UniProtKB-KW"/>
</dbReference>
<dbReference type="InterPro" id="IPR014284">
    <property type="entry name" value="RNA_pol_sigma-70_dom"/>
</dbReference>
<dbReference type="KEGG" id="rml:FF011L_32570"/>
<dbReference type="PANTHER" id="PTHR43133:SF39">
    <property type="entry name" value="SIMILAR TO RNA POLYMERASE SIGMA-E FACTOR"/>
    <property type="match status" value="1"/>
</dbReference>
<evidence type="ECO:0000313" key="5">
    <source>
        <dbReference type="EMBL" id="QDS94478.1"/>
    </source>
</evidence>
<dbReference type="InterPro" id="IPR039425">
    <property type="entry name" value="RNA_pol_sigma-70-like"/>
</dbReference>
<dbReference type="Pfam" id="PF07638">
    <property type="entry name" value="Sigma70_ECF"/>
    <property type="match status" value="1"/>
</dbReference>
<evidence type="ECO:0000313" key="6">
    <source>
        <dbReference type="Proteomes" id="UP000320672"/>
    </source>
</evidence>
<dbReference type="RefSeq" id="WP_145352506.1">
    <property type="nucleotide sequence ID" value="NZ_CP036262.1"/>
</dbReference>